<keyword evidence="1" id="KW-0472">Membrane</keyword>
<keyword evidence="1" id="KW-1133">Transmembrane helix</keyword>
<keyword evidence="1" id="KW-0812">Transmembrane</keyword>
<dbReference type="Proteomes" id="UP001530400">
    <property type="component" value="Unassembled WGS sequence"/>
</dbReference>
<evidence type="ECO:0000256" key="1">
    <source>
        <dbReference type="SAM" id="Phobius"/>
    </source>
</evidence>
<gene>
    <name evidence="2" type="ORF">ACHAWO_003174</name>
</gene>
<proteinExistence type="predicted"/>
<keyword evidence="3" id="KW-1185">Reference proteome</keyword>
<evidence type="ECO:0000313" key="3">
    <source>
        <dbReference type="Proteomes" id="UP001530400"/>
    </source>
</evidence>
<organism evidence="2 3">
    <name type="scientific">Cyclotella atomus</name>
    <dbReference type="NCBI Taxonomy" id="382360"/>
    <lineage>
        <taxon>Eukaryota</taxon>
        <taxon>Sar</taxon>
        <taxon>Stramenopiles</taxon>
        <taxon>Ochrophyta</taxon>
        <taxon>Bacillariophyta</taxon>
        <taxon>Coscinodiscophyceae</taxon>
        <taxon>Thalassiosirophycidae</taxon>
        <taxon>Stephanodiscales</taxon>
        <taxon>Stephanodiscaceae</taxon>
        <taxon>Cyclotella</taxon>
    </lineage>
</organism>
<feature type="transmembrane region" description="Helical" evidence="1">
    <location>
        <begin position="41"/>
        <end position="58"/>
    </location>
</feature>
<dbReference type="AlphaFoldDB" id="A0ABD3PZ55"/>
<reference evidence="2 3" key="1">
    <citation type="submission" date="2024-10" db="EMBL/GenBank/DDBJ databases">
        <title>Updated reference genomes for cyclostephanoid diatoms.</title>
        <authorList>
            <person name="Roberts W.R."/>
            <person name="Alverson A.J."/>
        </authorList>
    </citation>
    <scope>NUCLEOTIDE SEQUENCE [LARGE SCALE GENOMIC DNA]</scope>
    <source>
        <strain evidence="2 3">AJA010-31</strain>
    </source>
</reference>
<name>A0ABD3PZ55_9STRA</name>
<protein>
    <recommendedName>
        <fullName evidence="4">MARVEL domain-containing protein</fullName>
    </recommendedName>
</protein>
<evidence type="ECO:0008006" key="4">
    <source>
        <dbReference type="Google" id="ProtNLM"/>
    </source>
</evidence>
<sequence>MQWSRATSTIALIIALGFAFVDFLSVCTVSGKRIASPLVQGFGYMAASIFMGLSLLLLNSDACSSNDLSEQFQALFPNIDFETANCSISTGAKCAISGTVFYFLAGASSCFAYKVEKSDAKKGGGARAQDGLDEPLVQE</sequence>
<evidence type="ECO:0000313" key="2">
    <source>
        <dbReference type="EMBL" id="KAL3792631.1"/>
    </source>
</evidence>
<comment type="caution">
    <text evidence="2">The sequence shown here is derived from an EMBL/GenBank/DDBJ whole genome shotgun (WGS) entry which is preliminary data.</text>
</comment>
<accession>A0ABD3PZ55</accession>
<dbReference type="EMBL" id="JALLPJ020000423">
    <property type="protein sequence ID" value="KAL3792631.1"/>
    <property type="molecule type" value="Genomic_DNA"/>
</dbReference>